<evidence type="ECO:0000313" key="12">
    <source>
        <dbReference type="EMBL" id="KAI8578909.1"/>
    </source>
</evidence>
<keyword evidence="8" id="KW-0539">Nucleus</keyword>
<reference evidence="12" key="1">
    <citation type="submission" date="2021-06" db="EMBL/GenBank/DDBJ databases">
        <authorList>
            <consortium name="DOE Joint Genome Institute"/>
            <person name="Mondo S.J."/>
            <person name="Amses K.R."/>
            <person name="Simmons D.R."/>
            <person name="Longcore J.E."/>
            <person name="Seto K."/>
            <person name="Alves G.H."/>
            <person name="Bonds A.E."/>
            <person name="Quandt C.A."/>
            <person name="Davis W.J."/>
            <person name="Chang Y."/>
            <person name="Letcher P.M."/>
            <person name="Powell M.J."/>
            <person name="Kuo A."/>
            <person name="Labutti K."/>
            <person name="Pangilinan J."/>
            <person name="Andreopoulos W."/>
            <person name="Tritt A."/>
            <person name="Riley R."/>
            <person name="Hundley H."/>
            <person name="Johnson J."/>
            <person name="Lipzen A."/>
            <person name="Barry K."/>
            <person name="Berbee M.L."/>
            <person name="Buchler N.E."/>
            <person name="Grigoriev I.V."/>
            <person name="Spatafora J.W."/>
            <person name="Stajich J.E."/>
            <person name="James T.Y."/>
        </authorList>
    </citation>
    <scope>NUCLEOTIDE SEQUENCE</scope>
    <source>
        <strain evidence="12">AG</strain>
    </source>
</reference>
<feature type="region of interest" description="Disordered" evidence="10">
    <location>
        <begin position="268"/>
        <end position="291"/>
    </location>
</feature>
<dbReference type="SMART" id="SM00355">
    <property type="entry name" value="ZnF_C2H2"/>
    <property type="match status" value="2"/>
</dbReference>
<accession>A0AAD5HDG0</accession>
<dbReference type="RefSeq" id="XP_051443913.1">
    <property type="nucleotide sequence ID" value="XM_051589691.1"/>
</dbReference>
<dbReference type="FunFam" id="3.30.160.60:FF:000060">
    <property type="entry name" value="zinc finger protein 436"/>
    <property type="match status" value="1"/>
</dbReference>
<proteinExistence type="predicted"/>
<evidence type="ECO:0000256" key="7">
    <source>
        <dbReference type="ARBA" id="ARBA00023163"/>
    </source>
</evidence>
<comment type="subcellular location">
    <subcellularLocation>
        <location evidence="1">Nucleus</location>
    </subcellularLocation>
</comment>
<dbReference type="EMBL" id="MU620925">
    <property type="protein sequence ID" value="KAI8578909.1"/>
    <property type="molecule type" value="Genomic_DNA"/>
</dbReference>
<evidence type="ECO:0000256" key="1">
    <source>
        <dbReference type="ARBA" id="ARBA00004123"/>
    </source>
</evidence>
<evidence type="ECO:0000256" key="9">
    <source>
        <dbReference type="PROSITE-ProRule" id="PRU00042"/>
    </source>
</evidence>
<dbReference type="GO" id="GO:0005634">
    <property type="term" value="C:nucleus"/>
    <property type="evidence" value="ECO:0007669"/>
    <property type="project" value="UniProtKB-SubCell"/>
</dbReference>
<feature type="compositionally biased region" description="Polar residues" evidence="10">
    <location>
        <begin position="147"/>
        <end position="156"/>
    </location>
</feature>
<dbReference type="GO" id="GO:0000978">
    <property type="term" value="F:RNA polymerase II cis-regulatory region sequence-specific DNA binding"/>
    <property type="evidence" value="ECO:0007669"/>
    <property type="project" value="TreeGrafter"/>
</dbReference>
<keyword evidence="5" id="KW-0862">Zinc</keyword>
<name>A0AAD5HDG0_UMBRA</name>
<evidence type="ECO:0000256" key="8">
    <source>
        <dbReference type="ARBA" id="ARBA00023242"/>
    </source>
</evidence>
<gene>
    <name evidence="12" type="ORF">K450DRAFT_245082</name>
</gene>
<evidence type="ECO:0000256" key="3">
    <source>
        <dbReference type="ARBA" id="ARBA00022737"/>
    </source>
</evidence>
<feature type="region of interest" description="Disordered" evidence="10">
    <location>
        <begin position="56"/>
        <end position="188"/>
    </location>
</feature>
<dbReference type="PANTHER" id="PTHR23235:SF120">
    <property type="entry name" value="KRUPPEL-LIKE FACTOR 15"/>
    <property type="match status" value="1"/>
</dbReference>
<dbReference type="Proteomes" id="UP001206595">
    <property type="component" value="Unassembled WGS sequence"/>
</dbReference>
<dbReference type="SUPFAM" id="SSF57667">
    <property type="entry name" value="beta-beta-alpha zinc fingers"/>
    <property type="match status" value="1"/>
</dbReference>
<feature type="domain" description="C2H2-type" evidence="11">
    <location>
        <begin position="241"/>
        <end position="270"/>
    </location>
</feature>
<dbReference type="GeneID" id="75915036"/>
<sequence length="291" mass="32291">MPADRQFLPSIKHLLLREEDDVHPWSAALHQHVVTDYEPLSDHDMSLNSAAFYKPVKDSHVPPPRPSPTLEIHRSPSSTPTSSPAASWSPPSSDISDPSTNALQQNMWGSTVADQQPHSATQRHCRSMSEASQLQDLNAYHRRQSAGDRQSASSSEEVARPVIVQTSAFKNPRLEDDHVSDSTPSPPHENGIIVFGTKNSQASSQQASGVHRYICPDCNKTFARPSSLRVHSYSHTGEKPYACPEPSCGRRFSVCSNLRRHMRVHRLRHDPPQWKPKGSIDSSSTCRATSI</sequence>
<feature type="compositionally biased region" description="Low complexity" evidence="10">
    <location>
        <begin position="75"/>
        <end position="99"/>
    </location>
</feature>
<dbReference type="PROSITE" id="PS50157">
    <property type="entry name" value="ZINC_FINGER_C2H2_2"/>
    <property type="match status" value="2"/>
</dbReference>
<evidence type="ECO:0000256" key="5">
    <source>
        <dbReference type="ARBA" id="ARBA00022833"/>
    </source>
</evidence>
<feature type="compositionally biased region" description="Polar residues" evidence="10">
    <location>
        <begin position="100"/>
        <end position="120"/>
    </location>
</feature>
<feature type="domain" description="C2H2-type" evidence="11">
    <location>
        <begin position="213"/>
        <end position="240"/>
    </location>
</feature>
<dbReference type="InterPro" id="IPR013087">
    <property type="entry name" value="Znf_C2H2_type"/>
</dbReference>
<dbReference type="GO" id="GO:0008270">
    <property type="term" value="F:zinc ion binding"/>
    <property type="evidence" value="ECO:0007669"/>
    <property type="project" value="UniProtKB-KW"/>
</dbReference>
<dbReference type="PROSITE" id="PS00028">
    <property type="entry name" value="ZINC_FINGER_C2H2_1"/>
    <property type="match status" value="2"/>
</dbReference>
<protein>
    <recommendedName>
        <fullName evidence="11">C2H2-type domain-containing protein</fullName>
    </recommendedName>
</protein>
<dbReference type="Pfam" id="PF00096">
    <property type="entry name" value="zf-C2H2"/>
    <property type="match status" value="2"/>
</dbReference>
<evidence type="ECO:0000313" key="13">
    <source>
        <dbReference type="Proteomes" id="UP001206595"/>
    </source>
</evidence>
<organism evidence="12 13">
    <name type="scientific">Umbelopsis ramanniana AG</name>
    <dbReference type="NCBI Taxonomy" id="1314678"/>
    <lineage>
        <taxon>Eukaryota</taxon>
        <taxon>Fungi</taxon>
        <taxon>Fungi incertae sedis</taxon>
        <taxon>Mucoromycota</taxon>
        <taxon>Mucoromycotina</taxon>
        <taxon>Umbelopsidomycetes</taxon>
        <taxon>Umbelopsidales</taxon>
        <taxon>Umbelopsidaceae</taxon>
        <taxon>Umbelopsis</taxon>
    </lineage>
</organism>
<evidence type="ECO:0000256" key="6">
    <source>
        <dbReference type="ARBA" id="ARBA00023015"/>
    </source>
</evidence>
<keyword evidence="3" id="KW-0677">Repeat</keyword>
<evidence type="ECO:0000256" key="4">
    <source>
        <dbReference type="ARBA" id="ARBA00022771"/>
    </source>
</evidence>
<feature type="compositionally biased region" description="Polar residues" evidence="10">
    <location>
        <begin position="280"/>
        <end position="291"/>
    </location>
</feature>
<evidence type="ECO:0000259" key="11">
    <source>
        <dbReference type="PROSITE" id="PS50157"/>
    </source>
</evidence>
<reference evidence="12" key="2">
    <citation type="journal article" date="2022" name="Proc. Natl. Acad. Sci. U.S.A.">
        <title>Diploid-dominant life cycles characterize the early evolution of Fungi.</title>
        <authorList>
            <person name="Amses K.R."/>
            <person name="Simmons D.R."/>
            <person name="Longcore J.E."/>
            <person name="Mondo S.J."/>
            <person name="Seto K."/>
            <person name="Jeronimo G.H."/>
            <person name="Bonds A.E."/>
            <person name="Quandt C.A."/>
            <person name="Davis W.J."/>
            <person name="Chang Y."/>
            <person name="Federici B.A."/>
            <person name="Kuo A."/>
            <person name="LaButti K."/>
            <person name="Pangilinan J."/>
            <person name="Andreopoulos W."/>
            <person name="Tritt A."/>
            <person name="Riley R."/>
            <person name="Hundley H."/>
            <person name="Johnson J."/>
            <person name="Lipzen A."/>
            <person name="Barry K."/>
            <person name="Lang B.F."/>
            <person name="Cuomo C.A."/>
            <person name="Buchler N.E."/>
            <person name="Grigoriev I.V."/>
            <person name="Spatafora J.W."/>
            <person name="Stajich J.E."/>
            <person name="James T.Y."/>
        </authorList>
    </citation>
    <scope>NUCLEOTIDE SEQUENCE</scope>
    <source>
        <strain evidence="12">AG</strain>
    </source>
</reference>
<dbReference type="FunFam" id="3.30.160.60:FF:000358">
    <property type="entry name" value="zinc finger protein 24"/>
    <property type="match status" value="1"/>
</dbReference>
<keyword evidence="2" id="KW-0479">Metal-binding</keyword>
<keyword evidence="6" id="KW-0805">Transcription regulation</keyword>
<dbReference type="GO" id="GO:0000981">
    <property type="term" value="F:DNA-binding transcription factor activity, RNA polymerase II-specific"/>
    <property type="evidence" value="ECO:0007669"/>
    <property type="project" value="TreeGrafter"/>
</dbReference>
<evidence type="ECO:0000256" key="10">
    <source>
        <dbReference type="SAM" id="MobiDB-lite"/>
    </source>
</evidence>
<dbReference type="Gene3D" id="3.30.160.60">
    <property type="entry name" value="Classic Zinc Finger"/>
    <property type="match status" value="2"/>
</dbReference>
<comment type="caution">
    <text evidence="12">The sequence shown here is derived from an EMBL/GenBank/DDBJ whole genome shotgun (WGS) entry which is preliminary data.</text>
</comment>
<dbReference type="AlphaFoldDB" id="A0AAD5HDG0"/>
<evidence type="ECO:0000256" key="2">
    <source>
        <dbReference type="ARBA" id="ARBA00022723"/>
    </source>
</evidence>
<keyword evidence="4 9" id="KW-0863">Zinc-finger</keyword>
<keyword evidence="7" id="KW-0804">Transcription</keyword>
<dbReference type="InterPro" id="IPR036236">
    <property type="entry name" value="Znf_C2H2_sf"/>
</dbReference>
<dbReference type="PANTHER" id="PTHR23235">
    <property type="entry name" value="KRUEPPEL-LIKE TRANSCRIPTION FACTOR"/>
    <property type="match status" value="1"/>
</dbReference>
<keyword evidence="13" id="KW-1185">Reference proteome</keyword>